<dbReference type="InterPro" id="IPR032710">
    <property type="entry name" value="NTF2-like_dom_sf"/>
</dbReference>
<dbReference type="CDD" id="cd00531">
    <property type="entry name" value="NTF2_like"/>
    <property type="match status" value="1"/>
</dbReference>
<reference evidence="3" key="1">
    <citation type="submission" date="2016-10" db="EMBL/GenBank/DDBJ databases">
        <authorList>
            <person name="Varghese N."/>
            <person name="Submissions S."/>
        </authorList>
    </citation>
    <scope>NUCLEOTIDE SEQUENCE [LARGE SCALE GENOMIC DNA]</scope>
    <source>
        <strain evidence="3">LMG 26416</strain>
    </source>
</reference>
<dbReference type="InterPro" id="IPR037401">
    <property type="entry name" value="SnoaL-like"/>
</dbReference>
<name>A0A1H7J9P8_9BURK</name>
<dbReference type="Proteomes" id="UP000199120">
    <property type="component" value="Unassembled WGS sequence"/>
</dbReference>
<accession>A0A1H7J9P8</accession>
<dbReference type="Pfam" id="PF13577">
    <property type="entry name" value="SnoaL_4"/>
    <property type="match status" value="1"/>
</dbReference>
<protein>
    <submittedName>
        <fullName evidence="2">SnoaL-like domain-containing protein</fullName>
    </submittedName>
</protein>
<proteinExistence type="predicted"/>
<dbReference type="AlphaFoldDB" id="A0A1H7J9P8"/>
<dbReference type="Gene3D" id="3.10.450.50">
    <property type="match status" value="1"/>
</dbReference>
<dbReference type="STRING" id="416943.SAMN05445871_1889"/>
<sequence>MELSSPLAIRMEIDALLADYWHDVDHNWGRTAHAFYTEQGVFESSAGRTREGRAAIQAFYTDRHARGERVSRHLVCNLRVSEIGERSATARWVLLLHAADGQPVLPSEPPILIADVTDRCERAADGRWQIAYRRIDALFKGEKATTA</sequence>
<evidence type="ECO:0000259" key="1">
    <source>
        <dbReference type="Pfam" id="PF13577"/>
    </source>
</evidence>
<evidence type="ECO:0000313" key="2">
    <source>
        <dbReference type="EMBL" id="SEK71358.1"/>
    </source>
</evidence>
<keyword evidence="3" id="KW-1185">Reference proteome</keyword>
<dbReference type="EMBL" id="FOAJ01000003">
    <property type="protein sequence ID" value="SEK71358.1"/>
    <property type="molecule type" value="Genomic_DNA"/>
</dbReference>
<evidence type="ECO:0000313" key="3">
    <source>
        <dbReference type="Proteomes" id="UP000199120"/>
    </source>
</evidence>
<feature type="domain" description="SnoaL-like" evidence="1">
    <location>
        <begin position="7"/>
        <end position="134"/>
    </location>
</feature>
<dbReference type="RefSeq" id="WP_166676708.1">
    <property type="nucleotide sequence ID" value="NZ_FNSR01000001.1"/>
</dbReference>
<gene>
    <name evidence="2" type="ORF">SAMN05192542_103194</name>
</gene>
<organism evidence="2 3">
    <name type="scientific">Paraburkholderia caballeronis</name>
    <dbReference type="NCBI Taxonomy" id="416943"/>
    <lineage>
        <taxon>Bacteria</taxon>
        <taxon>Pseudomonadati</taxon>
        <taxon>Pseudomonadota</taxon>
        <taxon>Betaproteobacteria</taxon>
        <taxon>Burkholderiales</taxon>
        <taxon>Burkholderiaceae</taxon>
        <taxon>Paraburkholderia</taxon>
    </lineage>
</organism>
<dbReference type="SUPFAM" id="SSF54427">
    <property type="entry name" value="NTF2-like"/>
    <property type="match status" value="1"/>
</dbReference>